<proteinExistence type="predicted"/>
<evidence type="ECO:0000313" key="2">
    <source>
        <dbReference type="Proteomes" id="UP000286270"/>
    </source>
</evidence>
<protein>
    <submittedName>
        <fullName evidence="1">Uncharacterized protein</fullName>
    </submittedName>
</protein>
<dbReference type="EMBL" id="QRZH01000020">
    <property type="protein sequence ID" value="RGV49355.1"/>
    <property type="molecule type" value="Genomic_DNA"/>
</dbReference>
<evidence type="ECO:0000313" key="1">
    <source>
        <dbReference type="EMBL" id="RGV49355.1"/>
    </source>
</evidence>
<organism evidence="1 2">
    <name type="scientific">Bacteroides fragilis</name>
    <dbReference type="NCBI Taxonomy" id="817"/>
    <lineage>
        <taxon>Bacteria</taxon>
        <taxon>Pseudomonadati</taxon>
        <taxon>Bacteroidota</taxon>
        <taxon>Bacteroidia</taxon>
        <taxon>Bacteroidales</taxon>
        <taxon>Bacteroidaceae</taxon>
        <taxon>Bacteroides</taxon>
    </lineage>
</organism>
<reference evidence="1 2" key="1">
    <citation type="submission" date="2018-08" db="EMBL/GenBank/DDBJ databases">
        <title>A genome reference for cultivated species of the human gut microbiota.</title>
        <authorList>
            <person name="Zou Y."/>
            <person name="Xue W."/>
            <person name="Luo G."/>
        </authorList>
    </citation>
    <scope>NUCLEOTIDE SEQUENCE [LARGE SCALE GENOMIC DNA]</scope>
    <source>
        <strain evidence="1 2">AF14-26</strain>
    </source>
</reference>
<dbReference type="Proteomes" id="UP000286270">
    <property type="component" value="Unassembled WGS sequence"/>
</dbReference>
<accession>A0A412XW13</accession>
<dbReference type="AlphaFoldDB" id="A0A412XW13"/>
<gene>
    <name evidence="1" type="ORF">DWW08_18905</name>
</gene>
<sequence>MQYDMFHFGESVYWTYKMCSPEPLPLLIDEKKGDKNQYMGCGWKRSAKQNEIKFNNFSI</sequence>
<name>A0A412XW13_BACFG</name>
<comment type="caution">
    <text evidence="1">The sequence shown here is derived from an EMBL/GenBank/DDBJ whole genome shotgun (WGS) entry which is preliminary data.</text>
</comment>